<reference evidence="3 4" key="1">
    <citation type="submission" date="2021-08" db="EMBL/GenBank/DDBJ databases">
        <title>Nocardioides bacterium WL0053 sp. nov., isolated from the sediment.</title>
        <authorList>
            <person name="Wang L."/>
            <person name="Zhang D."/>
            <person name="Zhang A."/>
        </authorList>
    </citation>
    <scope>NUCLEOTIDE SEQUENCE [LARGE SCALE GENOMIC DNA]</scope>
    <source>
        <strain evidence="3 4">WL0053</strain>
    </source>
</reference>
<protein>
    <submittedName>
        <fullName evidence="3">DUF427 domain-containing protein</fullName>
    </submittedName>
</protein>
<proteinExistence type="predicted"/>
<accession>A0ABS7REH4</accession>
<name>A0ABS7REH4_9ACTN</name>
<evidence type="ECO:0000313" key="4">
    <source>
        <dbReference type="Proteomes" id="UP000754710"/>
    </source>
</evidence>
<dbReference type="PANTHER" id="PTHR43058">
    <property type="entry name" value="SLR0655 PROTEIN"/>
    <property type="match status" value="1"/>
</dbReference>
<dbReference type="Pfam" id="PF04248">
    <property type="entry name" value="NTP_transf_9"/>
    <property type="match status" value="1"/>
</dbReference>
<keyword evidence="4" id="KW-1185">Reference proteome</keyword>
<dbReference type="InterPro" id="IPR038694">
    <property type="entry name" value="DUF427_sf"/>
</dbReference>
<sequence length="165" mass="17973">MRRPQPEPPGPGQESVWDYPRPPRIERSRATVEVVLGGMTVARTSTPLRVLETSHPPTYYLPATSFVEGALRPAEGRSFCEWKGTASYLDVLAGDVVAERAAWHYPQPTAAFAELIGHVAVYPGLMDRCLVDGETVVPQPGGFYGGWITSAVVGPFKGEQGTSFW</sequence>
<evidence type="ECO:0000313" key="3">
    <source>
        <dbReference type="EMBL" id="MBY9073416.1"/>
    </source>
</evidence>
<dbReference type="InterPro" id="IPR007361">
    <property type="entry name" value="DUF427"/>
</dbReference>
<comment type="caution">
    <text evidence="3">The sequence shown here is derived from an EMBL/GenBank/DDBJ whole genome shotgun (WGS) entry which is preliminary data.</text>
</comment>
<organism evidence="3 4">
    <name type="scientific">Nocardioides jiangsuensis</name>
    <dbReference type="NCBI Taxonomy" id="2866161"/>
    <lineage>
        <taxon>Bacteria</taxon>
        <taxon>Bacillati</taxon>
        <taxon>Actinomycetota</taxon>
        <taxon>Actinomycetes</taxon>
        <taxon>Propionibacteriales</taxon>
        <taxon>Nocardioidaceae</taxon>
        <taxon>Nocardioides</taxon>
    </lineage>
</organism>
<feature type="compositionally biased region" description="Pro residues" evidence="1">
    <location>
        <begin position="1"/>
        <end position="11"/>
    </location>
</feature>
<dbReference type="Proteomes" id="UP000754710">
    <property type="component" value="Unassembled WGS sequence"/>
</dbReference>
<feature type="region of interest" description="Disordered" evidence="1">
    <location>
        <begin position="1"/>
        <end position="22"/>
    </location>
</feature>
<dbReference type="Gene3D" id="2.170.150.40">
    <property type="entry name" value="Domain of unknown function (DUF427)"/>
    <property type="match status" value="1"/>
</dbReference>
<feature type="domain" description="DUF427" evidence="2">
    <location>
        <begin position="32"/>
        <end position="123"/>
    </location>
</feature>
<dbReference type="RefSeq" id="WP_221023218.1">
    <property type="nucleotide sequence ID" value="NZ_JAIEZQ010000001.1"/>
</dbReference>
<dbReference type="EMBL" id="JAIEZQ010000001">
    <property type="protein sequence ID" value="MBY9073416.1"/>
    <property type="molecule type" value="Genomic_DNA"/>
</dbReference>
<evidence type="ECO:0000259" key="2">
    <source>
        <dbReference type="Pfam" id="PF04248"/>
    </source>
</evidence>
<dbReference type="PANTHER" id="PTHR43058:SF1">
    <property type="entry name" value="DUF427 DOMAIN-CONTAINING PROTEIN"/>
    <property type="match status" value="1"/>
</dbReference>
<evidence type="ECO:0000256" key="1">
    <source>
        <dbReference type="SAM" id="MobiDB-lite"/>
    </source>
</evidence>
<gene>
    <name evidence="3" type="ORF">K1X13_01155</name>
</gene>